<sequence length="134" mass="15191">MFGFGDAQDNYNEIQNAPEEHKAKFSHELLAGGASFAAFKAFEDHQRNEGKPVSHQFAKELLAGFAGAEVDKLAEGTGRNWVDKEEREHAHRKARENAEQMYTNHYQGGDANREGEWHPDNQAPDQIQDTFGRY</sequence>
<proteinExistence type="predicted"/>
<dbReference type="EMBL" id="CP138590">
    <property type="protein sequence ID" value="WPH03853.1"/>
    <property type="molecule type" value="Genomic_DNA"/>
</dbReference>
<evidence type="ECO:0000313" key="3">
    <source>
        <dbReference type="Proteomes" id="UP001303373"/>
    </source>
</evidence>
<dbReference type="PANTHER" id="PTHR37450">
    <property type="entry name" value="CIPC PROTEIN"/>
    <property type="match status" value="1"/>
</dbReference>
<organism evidence="2 3">
    <name type="scientific">Acrodontium crateriforme</name>
    <dbReference type="NCBI Taxonomy" id="150365"/>
    <lineage>
        <taxon>Eukaryota</taxon>
        <taxon>Fungi</taxon>
        <taxon>Dikarya</taxon>
        <taxon>Ascomycota</taxon>
        <taxon>Pezizomycotina</taxon>
        <taxon>Dothideomycetes</taxon>
        <taxon>Dothideomycetidae</taxon>
        <taxon>Mycosphaerellales</taxon>
        <taxon>Teratosphaeriaceae</taxon>
        <taxon>Acrodontium</taxon>
    </lineage>
</organism>
<feature type="compositionally biased region" description="Polar residues" evidence="1">
    <location>
        <begin position="123"/>
        <end position="134"/>
    </location>
</feature>
<feature type="region of interest" description="Disordered" evidence="1">
    <location>
        <begin position="83"/>
        <end position="134"/>
    </location>
</feature>
<evidence type="ECO:0008006" key="4">
    <source>
        <dbReference type="Google" id="ProtNLM"/>
    </source>
</evidence>
<dbReference type="Pfam" id="PF12585">
    <property type="entry name" value="DUF3759"/>
    <property type="match status" value="1"/>
</dbReference>
<reference evidence="2 3" key="1">
    <citation type="submission" date="2023-11" db="EMBL/GenBank/DDBJ databases">
        <title>An acidophilic fungus is an integral part of prey digestion in a carnivorous sundew plant.</title>
        <authorList>
            <person name="Tsai I.J."/>
        </authorList>
    </citation>
    <scope>NUCLEOTIDE SEQUENCE [LARGE SCALE GENOMIC DNA]</scope>
    <source>
        <strain evidence="2">169a</strain>
    </source>
</reference>
<keyword evidence="3" id="KW-1185">Reference proteome</keyword>
<dbReference type="AlphaFoldDB" id="A0AAQ3RDR7"/>
<protein>
    <recommendedName>
        <fullName evidence="4">CipC-like antibiotic response protein</fullName>
    </recommendedName>
</protein>
<accession>A0AAQ3RDR7</accession>
<dbReference type="PANTHER" id="PTHR37450:SF1">
    <property type="entry name" value="CIPC PROTEIN"/>
    <property type="match status" value="1"/>
</dbReference>
<evidence type="ECO:0000313" key="2">
    <source>
        <dbReference type="EMBL" id="WPH03853.1"/>
    </source>
</evidence>
<dbReference type="InterPro" id="IPR022234">
    <property type="entry name" value="DUF3759"/>
</dbReference>
<dbReference type="Proteomes" id="UP001303373">
    <property type="component" value="Chromosome 11"/>
</dbReference>
<name>A0AAQ3RDR7_9PEZI</name>
<evidence type="ECO:0000256" key="1">
    <source>
        <dbReference type="SAM" id="MobiDB-lite"/>
    </source>
</evidence>
<gene>
    <name evidence="2" type="ORF">R9X50_00673600</name>
</gene>